<gene>
    <name evidence="2" type="ORF">CQ14_39410</name>
</gene>
<evidence type="ECO:0000313" key="2">
    <source>
        <dbReference type="EMBL" id="KRR18652.1"/>
    </source>
</evidence>
<name>A0A0R3MFK2_9BRAD</name>
<dbReference type="Proteomes" id="UP000051660">
    <property type="component" value="Unassembled WGS sequence"/>
</dbReference>
<organism evidence="2 3">
    <name type="scientific">Bradyrhizobium lablabi</name>
    <dbReference type="NCBI Taxonomy" id="722472"/>
    <lineage>
        <taxon>Bacteria</taxon>
        <taxon>Pseudomonadati</taxon>
        <taxon>Pseudomonadota</taxon>
        <taxon>Alphaproteobacteria</taxon>
        <taxon>Hyphomicrobiales</taxon>
        <taxon>Nitrobacteraceae</taxon>
        <taxon>Bradyrhizobium</taxon>
    </lineage>
</organism>
<protein>
    <submittedName>
        <fullName evidence="2">Uncharacterized protein</fullName>
    </submittedName>
</protein>
<dbReference type="EMBL" id="LLYB01000102">
    <property type="protein sequence ID" value="KRR18652.1"/>
    <property type="molecule type" value="Genomic_DNA"/>
</dbReference>
<feature type="region of interest" description="Disordered" evidence="1">
    <location>
        <begin position="18"/>
        <end position="63"/>
    </location>
</feature>
<evidence type="ECO:0000256" key="1">
    <source>
        <dbReference type="SAM" id="MobiDB-lite"/>
    </source>
</evidence>
<evidence type="ECO:0000313" key="3">
    <source>
        <dbReference type="Proteomes" id="UP000051660"/>
    </source>
</evidence>
<sequence>MIRQEVIDEKTGRVKRVIWHPPADDRRSLNPETKDRASKMRLSSALSGIRSLKRDRVLSRSPR</sequence>
<reference evidence="2 3" key="1">
    <citation type="submission" date="2014-03" db="EMBL/GenBank/DDBJ databases">
        <title>Bradyrhizobium valentinum sp. nov., isolated from effective nodules of Lupinus mariae-josephae, a lupine endemic of basic-lime soils in Eastern Spain.</title>
        <authorList>
            <person name="Duran D."/>
            <person name="Rey L."/>
            <person name="Navarro A."/>
            <person name="Busquets A."/>
            <person name="Imperial J."/>
            <person name="Ruiz-Argueso T."/>
        </authorList>
    </citation>
    <scope>NUCLEOTIDE SEQUENCE [LARGE SCALE GENOMIC DNA]</scope>
    <source>
        <strain evidence="2 3">CCBAU 23086</strain>
    </source>
</reference>
<accession>A0A0R3MFK2</accession>
<feature type="compositionally biased region" description="Basic and acidic residues" evidence="1">
    <location>
        <begin position="22"/>
        <end position="38"/>
    </location>
</feature>
<proteinExistence type="predicted"/>
<dbReference type="AlphaFoldDB" id="A0A0R3MFK2"/>
<comment type="caution">
    <text evidence="2">The sequence shown here is derived from an EMBL/GenBank/DDBJ whole genome shotgun (WGS) entry which is preliminary data.</text>
</comment>
<feature type="compositionally biased region" description="Basic and acidic residues" evidence="1">
    <location>
        <begin position="52"/>
        <end position="63"/>
    </location>
</feature>